<reference evidence="1 2" key="2">
    <citation type="submission" date="2018-11" db="EMBL/GenBank/DDBJ databases">
        <authorList>
            <consortium name="Pathogen Informatics"/>
        </authorList>
    </citation>
    <scope>NUCLEOTIDE SEQUENCE [LARGE SCALE GENOMIC DNA]</scope>
</reference>
<evidence type="ECO:0000313" key="2">
    <source>
        <dbReference type="Proteomes" id="UP000267606"/>
    </source>
</evidence>
<dbReference type="WBParaSite" id="OFLC_0000860301-mRNA-1">
    <property type="protein sequence ID" value="OFLC_0000860301-mRNA-1"/>
    <property type="gene ID" value="OFLC_0000860301"/>
</dbReference>
<sequence>MLQIYLDLPAHLPQQLSNLISECWRRIPSDRPTFLEIHYILSMKNSGITISEKGKAAVLSSIAISNIHDYTVCLFISRNEKLDNAILMNNVAPECENFPIPI</sequence>
<evidence type="ECO:0000313" key="3">
    <source>
        <dbReference type="WBParaSite" id="OFLC_0000860301-mRNA-1"/>
    </source>
</evidence>
<keyword evidence="2" id="KW-1185">Reference proteome</keyword>
<name>A0A183HM92_9BILA</name>
<accession>A0A183HM92</accession>
<dbReference type="AlphaFoldDB" id="A0A183HM92"/>
<dbReference type="STRING" id="387005.A0A183HM92"/>
<dbReference type="EMBL" id="UZAJ01009872">
    <property type="protein sequence ID" value="VDO56470.1"/>
    <property type="molecule type" value="Genomic_DNA"/>
</dbReference>
<protein>
    <submittedName>
        <fullName evidence="3">PK_Tyr_Ser-Thr domain-containing protein</fullName>
    </submittedName>
</protein>
<dbReference type="InterPro" id="IPR011009">
    <property type="entry name" value="Kinase-like_dom_sf"/>
</dbReference>
<organism evidence="3">
    <name type="scientific">Onchocerca flexuosa</name>
    <dbReference type="NCBI Taxonomy" id="387005"/>
    <lineage>
        <taxon>Eukaryota</taxon>
        <taxon>Metazoa</taxon>
        <taxon>Ecdysozoa</taxon>
        <taxon>Nematoda</taxon>
        <taxon>Chromadorea</taxon>
        <taxon>Rhabditida</taxon>
        <taxon>Spirurina</taxon>
        <taxon>Spiruromorpha</taxon>
        <taxon>Filarioidea</taxon>
        <taxon>Onchocercidae</taxon>
        <taxon>Onchocerca</taxon>
    </lineage>
</organism>
<gene>
    <name evidence="1" type="ORF">OFLC_LOCUS8603</name>
</gene>
<evidence type="ECO:0000313" key="1">
    <source>
        <dbReference type="EMBL" id="VDO56470.1"/>
    </source>
</evidence>
<dbReference type="Gene3D" id="1.10.510.10">
    <property type="entry name" value="Transferase(Phosphotransferase) domain 1"/>
    <property type="match status" value="1"/>
</dbReference>
<reference evidence="3" key="1">
    <citation type="submission" date="2016-06" db="UniProtKB">
        <authorList>
            <consortium name="WormBaseParasite"/>
        </authorList>
    </citation>
    <scope>IDENTIFICATION</scope>
</reference>
<dbReference type="SUPFAM" id="SSF56112">
    <property type="entry name" value="Protein kinase-like (PK-like)"/>
    <property type="match status" value="1"/>
</dbReference>
<proteinExistence type="predicted"/>
<dbReference type="Proteomes" id="UP000267606">
    <property type="component" value="Unassembled WGS sequence"/>
</dbReference>